<feature type="transmembrane region" description="Helical" evidence="2">
    <location>
        <begin position="216"/>
        <end position="235"/>
    </location>
</feature>
<evidence type="ECO:0000313" key="4">
    <source>
        <dbReference type="Proteomes" id="UP000054937"/>
    </source>
</evidence>
<dbReference type="Proteomes" id="UP000054937">
    <property type="component" value="Unassembled WGS sequence"/>
</dbReference>
<dbReference type="EMBL" id="LDAU01000106">
    <property type="protein sequence ID" value="KRX05556.1"/>
    <property type="molecule type" value="Genomic_DNA"/>
</dbReference>
<dbReference type="AlphaFoldDB" id="A0A0V0QTJ0"/>
<feature type="coiled-coil region" evidence="1">
    <location>
        <begin position="255"/>
        <end position="282"/>
    </location>
</feature>
<organism evidence="3 4">
    <name type="scientific">Pseudocohnilembus persalinus</name>
    <name type="common">Ciliate</name>
    <dbReference type="NCBI Taxonomy" id="266149"/>
    <lineage>
        <taxon>Eukaryota</taxon>
        <taxon>Sar</taxon>
        <taxon>Alveolata</taxon>
        <taxon>Ciliophora</taxon>
        <taxon>Intramacronucleata</taxon>
        <taxon>Oligohymenophorea</taxon>
        <taxon>Scuticociliatia</taxon>
        <taxon>Philasterida</taxon>
        <taxon>Pseudocohnilembidae</taxon>
        <taxon>Pseudocohnilembus</taxon>
    </lineage>
</organism>
<name>A0A0V0QTJ0_PSEPJ</name>
<protein>
    <submittedName>
        <fullName evidence="3">Uncharacterized protein</fullName>
    </submittedName>
</protein>
<keyword evidence="2" id="KW-0472">Membrane</keyword>
<evidence type="ECO:0000256" key="1">
    <source>
        <dbReference type="SAM" id="Coils"/>
    </source>
</evidence>
<sequence length="289" mass="35189">MQKLKDQFQKQWEKVQEKTKEERKNFDSYSQKLQQEKEKYQKQFKEEMNQEKRKIQQNLKEQSVEEFEKKWQKYRDEKAKFAEEQLKLRLNMMEAQAKLEKAGNFVKQNSSKVKEQLDKGYDIINDKMREKFGENYRDKFFKDKNGPEIQKDYAQKYGNYTEFQSKPVYGQSYWIQAKNSFNEISKKIRDSNMRLDLNKLHFNNFGLKPYFRKFKGGLLVVGMGILSYNLINVAYQKEIKYQDEMKRQQKMINQGENQEKSKEELLQELYMLEQQKMKLLSKSDKKFNE</sequence>
<keyword evidence="2" id="KW-0812">Transmembrane</keyword>
<keyword evidence="4" id="KW-1185">Reference proteome</keyword>
<proteinExistence type="predicted"/>
<gene>
    <name evidence="3" type="ORF">PPERSA_12734</name>
</gene>
<reference evidence="3 4" key="1">
    <citation type="journal article" date="2015" name="Sci. Rep.">
        <title>Genome of the facultative scuticociliatosis pathogen Pseudocohnilembus persalinus provides insight into its virulence through horizontal gene transfer.</title>
        <authorList>
            <person name="Xiong J."/>
            <person name="Wang G."/>
            <person name="Cheng J."/>
            <person name="Tian M."/>
            <person name="Pan X."/>
            <person name="Warren A."/>
            <person name="Jiang C."/>
            <person name="Yuan D."/>
            <person name="Miao W."/>
        </authorList>
    </citation>
    <scope>NUCLEOTIDE SEQUENCE [LARGE SCALE GENOMIC DNA]</scope>
    <source>
        <strain evidence="3">36N120E</strain>
    </source>
</reference>
<dbReference type="InParanoid" id="A0A0V0QTJ0"/>
<keyword evidence="1" id="KW-0175">Coiled coil</keyword>
<comment type="caution">
    <text evidence="3">The sequence shown here is derived from an EMBL/GenBank/DDBJ whole genome shotgun (WGS) entry which is preliminary data.</text>
</comment>
<feature type="coiled-coil region" evidence="1">
    <location>
        <begin position="19"/>
        <end position="84"/>
    </location>
</feature>
<keyword evidence="2" id="KW-1133">Transmembrane helix</keyword>
<evidence type="ECO:0000256" key="2">
    <source>
        <dbReference type="SAM" id="Phobius"/>
    </source>
</evidence>
<evidence type="ECO:0000313" key="3">
    <source>
        <dbReference type="EMBL" id="KRX05556.1"/>
    </source>
</evidence>
<accession>A0A0V0QTJ0</accession>